<evidence type="ECO:0000256" key="1">
    <source>
        <dbReference type="SAM" id="MobiDB-lite"/>
    </source>
</evidence>
<keyword evidence="2" id="KW-1133">Transmembrane helix</keyword>
<dbReference type="EMBL" id="CP108021">
    <property type="protein sequence ID" value="WUM19807.1"/>
    <property type="molecule type" value="Genomic_DNA"/>
</dbReference>
<dbReference type="RefSeq" id="WP_045820866.1">
    <property type="nucleotide sequence ID" value="NZ_CP108021.1"/>
</dbReference>
<name>A0AAU4K1B4_9NOCA</name>
<dbReference type="AlphaFoldDB" id="A0AAU4K1B4"/>
<keyword evidence="2" id="KW-0812">Transmembrane</keyword>
<evidence type="ECO:0000256" key="2">
    <source>
        <dbReference type="SAM" id="Phobius"/>
    </source>
</evidence>
<dbReference type="InterPro" id="IPR018929">
    <property type="entry name" value="DUF2510"/>
</dbReference>
<dbReference type="Pfam" id="PF10708">
    <property type="entry name" value="DUF2510"/>
    <property type="match status" value="1"/>
</dbReference>
<dbReference type="Proteomes" id="UP001432128">
    <property type="component" value="Chromosome"/>
</dbReference>
<feature type="domain" description="DUF2510" evidence="3">
    <location>
        <begin position="37"/>
        <end position="65"/>
    </location>
</feature>
<feature type="transmembrane region" description="Helical" evidence="2">
    <location>
        <begin position="6"/>
        <end position="24"/>
    </location>
</feature>
<keyword evidence="2" id="KW-0472">Membrane</keyword>
<proteinExistence type="predicted"/>
<feature type="region of interest" description="Disordered" evidence="1">
    <location>
        <begin position="50"/>
        <end position="69"/>
    </location>
</feature>
<organism evidence="4 5">
    <name type="scientific">Williamsia herbipolensis</name>
    <dbReference type="NCBI Taxonomy" id="1603258"/>
    <lineage>
        <taxon>Bacteria</taxon>
        <taxon>Bacillati</taxon>
        <taxon>Actinomycetota</taxon>
        <taxon>Actinomycetes</taxon>
        <taxon>Mycobacteriales</taxon>
        <taxon>Nocardiaceae</taxon>
        <taxon>Williamsia</taxon>
    </lineage>
</organism>
<accession>A0AAU4K1B4</accession>
<evidence type="ECO:0000313" key="4">
    <source>
        <dbReference type="EMBL" id="WUM19807.1"/>
    </source>
</evidence>
<keyword evidence="5" id="KW-1185">Reference proteome</keyword>
<reference evidence="4 5" key="1">
    <citation type="submission" date="2022-10" db="EMBL/GenBank/DDBJ databases">
        <title>The complete genomes of actinobacterial strains from the NBC collection.</title>
        <authorList>
            <person name="Joergensen T.S."/>
            <person name="Alvarez Arevalo M."/>
            <person name="Sterndorff E.B."/>
            <person name="Faurdal D."/>
            <person name="Vuksanovic O."/>
            <person name="Mourched A.-S."/>
            <person name="Charusanti P."/>
            <person name="Shaw S."/>
            <person name="Blin K."/>
            <person name="Weber T."/>
        </authorList>
    </citation>
    <scope>NUCLEOTIDE SEQUENCE [LARGE SCALE GENOMIC DNA]</scope>
    <source>
        <strain evidence="4 5">NBC_00319</strain>
    </source>
</reference>
<dbReference type="KEGG" id="whr:OG579_19265"/>
<evidence type="ECO:0000313" key="5">
    <source>
        <dbReference type="Proteomes" id="UP001432128"/>
    </source>
</evidence>
<protein>
    <submittedName>
        <fullName evidence="4">DUF2510 domain-containing protein</fullName>
    </submittedName>
</protein>
<gene>
    <name evidence="4" type="ORF">OG579_19265</name>
</gene>
<sequence length="69" mass="7610">MGVLVTVIVVVVVVVAVGVVIALVRASREKPPPIPEGWYPDLHDPSIERFHDGAAWTDQTRPNPEELDR</sequence>
<evidence type="ECO:0000259" key="3">
    <source>
        <dbReference type="Pfam" id="PF10708"/>
    </source>
</evidence>